<dbReference type="Gene3D" id="1.25.40.10">
    <property type="entry name" value="Tetratricopeptide repeat domain"/>
    <property type="match status" value="1"/>
</dbReference>
<keyword evidence="4" id="KW-1185">Reference proteome</keyword>
<dbReference type="PROSITE" id="PS50293">
    <property type="entry name" value="TPR_REGION"/>
    <property type="match status" value="1"/>
</dbReference>
<dbReference type="AlphaFoldDB" id="A0A815GM14"/>
<evidence type="ECO:0000313" key="2">
    <source>
        <dbReference type="EMBL" id="CAF1596432.1"/>
    </source>
</evidence>
<comment type="caution">
    <text evidence="1">The sequence shown here is derived from an EMBL/GenBank/DDBJ whole genome shotgun (WGS) entry which is preliminary data.</text>
</comment>
<dbReference type="Proteomes" id="UP000663870">
    <property type="component" value="Unassembled WGS sequence"/>
</dbReference>
<evidence type="ECO:0000313" key="4">
    <source>
        <dbReference type="Proteomes" id="UP000663870"/>
    </source>
</evidence>
<protein>
    <recommendedName>
        <fullName evidence="5">Tetratricopeptide repeat protein</fullName>
    </recommendedName>
</protein>
<dbReference type="SUPFAM" id="SSF48452">
    <property type="entry name" value="TPR-like"/>
    <property type="match status" value="1"/>
</dbReference>
<evidence type="ECO:0000313" key="3">
    <source>
        <dbReference type="Proteomes" id="UP000663854"/>
    </source>
</evidence>
<organism evidence="1 3">
    <name type="scientific">Rotaria sordida</name>
    <dbReference type="NCBI Taxonomy" id="392033"/>
    <lineage>
        <taxon>Eukaryota</taxon>
        <taxon>Metazoa</taxon>
        <taxon>Spiralia</taxon>
        <taxon>Gnathifera</taxon>
        <taxon>Rotifera</taxon>
        <taxon>Eurotatoria</taxon>
        <taxon>Bdelloidea</taxon>
        <taxon>Philodinida</taxon>
        <taxon>Philodinidae</taxon>
        <taxon>Rotaria</taxon>
    </lineage>
</organism>
<evidence type="ECO:0008006" key="5">
    <source>
        <dbReference type="Google" id="ProtNLM"/>
    </source>
</evidence>
<proteinExistence type="predicted"/>
<dbReference type="EMBL" id="CAJNOL010004892">
    <property type="protein sequence ID" value="CAF1596432.1"/>
    <property type="molecule type" value="Genomic_DNA"/>
</dbReference>
<gene>
    <name evidence="2" type="ORF">JXQ802_LOCUS47798</name>
    <name evidence="1" type="ORF">PYM288_LOCUS31864</name>
</gene>
<evidence type="ECO:0000313" key="1">
    <source>
        <dbReference type="EMBL" id="CAF1340434.1"/>
    </source>
</evidence>
<feature type="non-terminal residue" evidence="1">
    <location>
        <position position="139"/>
    </location>
</feature>
<dbReference type="EMBL" id="CAJNOH010003549">
    <property type="protein sequence ID" value="CAF1340434.1"/>
    <property type="molecule type" value="Genomic_DNA"/>
</dbReference>
<sequence>MEKGIWLLEMIVSDDGQIIKEKYIKDSRRQIEDLSIRILFGRLMCDMGQWNQSQHFFQQLLNNSNSYSEDIAKVEYSLGEVLQWKGEWSEARKYYDCAYDRMITVKPTQTKDIANVLYKIGEILYQEGKYEEARVYYER</sequence>
<dbReference type="Proteomes" id="UP000663854">
    <property type="component" value="Unassembled WGS sequence"/>
</dbReference>
<reference evidence="1" key="1">
    <citation type="submission" date="2021-02" db="EMBL/GenBank/DDBJ databases">
        <authorList>
            <person name="Nowell W R."/>
        </authorList>
    </citation>
    <scope>NUCLEOTIDE SEQUENCE</scope>
</reference>
<name>A0A815GM14_9BILA</name>
<dbReference type="InterPro" id="IPR011990">
    <property type="entry name" value="TPR-like_helical_dom_sf"/>
</dbReference>
<accession>A0A815GM14</accession>
<dbReference type="Pfam" id="PF13424">
    <property type="entry name" value="TPR_12"/>
    <property type="match status" value="1"/>
</dbReference>